<dbReference type="Proteomes" id="UP000539953">
    <property type="component" value="Unassembled WGS sequence"/>
</dbReference>
<sequence>MKNQRQNQILELLASRGKIEVIELSQIFEVSQVTIRKDLNELEEKGLIRREHGFAELRSRDDVAGRLAYHFETKRKIAEKAAEMIQDGDTIMIESGSCCALLAEQIAETRKDVTIITNSAFIADYIRKNTNVQIILLGGIYQKESQVMTGPMVRQCAENYFVRYFFIGTDGYTERTGFTNSDPMRAQAVRDMAGQTDEVVILTESEKFQQRGSIPIHIKDQPKRIITDSAVQKDVIQSLQSKGCEVITV</sequence>
<dbReference type="InterPro" id="IPR001034">
    <property type="entry name" value="DeoR_HTH"/>
</dbReference>
<dbReference type="AlphaFoldDB" id="A0A7W8CW41"/>
<proteinExistence type="predicted"/>
<dbReference type="Gene3D" id="3.40.50.1360">
    <property type="match status" value="1"/>
</dbReference>
<dbReference type="PROSITE" id="PS00894">
    <property type="entry name" value="HTH_DEOR_1"/>
    <property type="match status" value="1"/>
</dbReference>
<organism evidence="8 9">
    <name type="scientific">Catenisphaera adipataccumulans</name>
    <dbReference type="NCBI Taxonomy" id="700500"/>
    <lineage>
        <taxon>Bacteria</taxon>
        <taxon>Bacillati</taxon>
        <taxon>Bacillota</taxon>
        <taxon>Erysipelotrichia</taxon>
        <taxon>Erysipelotrichales</taxon>
        <taxon>Erysipelotrichaceae</taxon>
        <taxon>Catenisphaera</taxon>
    </lineage>
</organism>
<comment type="function">
    <text evidence="6">Repressor of the lactose catabolism operon. Galactose-6-phosphate is the inducer.</text>
</comment>
<dbReference type="Pfam" id="PF08220">
    <property type="entry name" value="HTH_DeoR"/>
    <property type="match status" value="1"/>
</dbReference>
<dbReference type="InterPro" id="IPR036388">
    <property type="entry name" value="WH-like_DNA-bd_sf"/>
</dbReference>
<dbReference type="PANTHER" id="PTHR30363">
    <property type="entry name" value="HTH-TYPE TRANSCRIPTIONAL REGULATOR SRLR-RELATED"/>
    <property type="match status" value="1"/>
</dbReference>
<comment type="caution">
    <text evidence="8">The sequence shown here is derived from an EMBL/GenBank/DDBJ whole genome shotgun (WGS) entry which is preliminary data.</text>
</comment>
<dbReference type="Pfam" id="PF00455">
    <property type="entry name" value="DeoRC"/>
    <property type="match status" value="1"/>
</dbReference>
<evidence type="ECO:0000256" key="1">
    <source>
        <dbReference type="ARBA" id="ARBA00021390"/>
    </source>
</evidence>
<evidence type="ECO:0000256" key="6">
    <source>
        <dbReference type="ARBA" id="ARBA00024937"/>
    </source>
</evidence>
<dbReference type="Gene3D" id="1.10.10.10">
    <property type="entry name" value="Winged helix-like DNA-binding domain superfamily/Winged helix DNA-binding domain"/>
    <property type="match status" value="1"/>
</dbReference>
<keyword evidence="9" id="KW-1185">Reference proteome</keyword>
<dbReference type="RefSeq" id="WP_183327573.1">
    <property type="nucleotide sequence ID" value="NZ_JACHHK010000002.1"/>
</dbReference>
<dbReference type="InterPro" id="IPR018356">
    <property type="entry name" value="Tscrpt_reg_HTH_DeoR_CS"/>
</dbReference>
<dbReference type="SUPFAM" id="SSF46785">
    <property type="entry name" value="Winged helix' DNA-binding domain"/>
    <property type="match status" value="1"/>
</dbReference>
<evidence type="ECO:0000256" key="4">
    <source>
        <dbReference type="ARBA" id="ARBA00023125"/>
    </source>
</evidence>
<name>A0A7W8CW41_9FIRM</name>
<dbReference type="SUPFAM" id="SSF100950">
    <property type="entry name" value="NagB/RpiA/CoA transferase-like"/>
    <property type="match status" value="1"/>
</dbReference>
<keyword evidence="3" id="KW-0805">Transcription regulation</keyword>
<gene>
    <name evidence="8" type="ORF">HNQ47_000716</name>
</gene>
<dbReference type="SMART" id="SM00420">
    <property type="entry name" value="HTH_DEOR"/>
    <property type="match status" value="1"/>
</dbReference>
<keyword evidence="4" id="KW-0238">DNA-binding</keyword>
<dbReference type="GO" id="GO:0003677">
    <property type="term" value="F:DNA binding"/>
    <property type="evidence" value="ECO:0007669"/>
    <property type="project" value="UniProtKB-KW"/>
</dbReference>
<keyword evidence="2" id="KW-0678">Repressor</keyword>
<dbReference type="InterPro" id="IPR037171">
    <property type="entry name" value="NagB/RpiA_transferase-like"/>
</dbReference>
<dbReference type="PROSITE" id="PS51000">
    <property type="entry name" value="HTH_DEOR_2"/>
    <property type="match status" value="1"/>
</dbReference>
<reference evidence="8 9" key="1">
    <citation type="submission" date="2020-08" db="EMBL/GenBank/DDBJ databases">
        <title>Genomic Encyclopedia of Type Strains, Phase IV (KMG-IV): sequencing the most valuable type-strain genomes for metagenomic binning, comparative biology and taxonomic classification.</title>
        <authorList>
            <person name="Goeker M."/>
        </authorList>
    </citation>
    <scope>NUCLEOTIDE SEQUENCE [LARGE SCALE GENOMIC DNA]</scope>
    <source>
        <strain evidence="8 9">DSM 25799</strain>
    </source>
</reference>
<feature type="domain" description="HTH deoR-type" evidence="7">
    <location>
        <begin position="2"/>
        <end position="57"/>
    </location>
</feature>
<dbReference type="InterPro" id="IPR036390">
    <property type="entry name" value="WH_DNA-bd_sf"/>
</dbReference>
<evidence type="ECO:0000259" key="7">
    <source>
        <dbReference type="PROSITE" id="PS51000"/>
    </source>
</evidence>
<keyword evidence="5" id="KW-0804">Transcription</keyword>
<evidence type="ECO:0000313" key="8">
    <source>
        <dbReference type="EMBL" id="MBB5182697.1"/>
    </source>
</evidence>
<evidence type="ECO:0000313" key="9">
    <source>
        <dbReference type="Proteomes" id="UP000539953"/>
    </source>
</evidence>
<dbReference type="EMBL" id="JACHHK010000002">
    <property type="protein sequence ID" value="MBB5182697.1"/>
    <property type="molecule type" value="Genomic_DNA"/>
</dbReference>
<dbReference type="PANTHER" id="PTHR30363:SF4">
    <property type="entry name" value="GLYCEROL-3-PHOSPHATE REGULON REPRESSOR"/>
    <property type="match status" value="1"/>
</dbReference>
<dbReference type="GO" id="GO:0003700">
    <property type="term" value="F:DNA-binding transcription factor activity"/>
    <property type="evidence" value="ECO:0007669"/>
    <property type="project" value="InterPro"/>
</dbReference>
<dbReference type="PRINTS" id="PR00037">
    <property type="entry name" value="HTHLACR"/>
</dbReference>
<dbReference type="InterPro" id="IPR014036">
    <property type="entry name" value="DeoR-like_C"/>
</dbReference>
<protein>
    <recommendedName>
        <fullName evidence="1">Lactose phosphotransferase system repressor</fullName>
    </recommendedName>
</protein>
<evidence type="ECO:0000256" key="3">
    <source>
        <dbReference type="ARBA" id="ARBA00023015"/>
    </source>
</evidence>
<accession>A0A7W8CW41</accession>
<evidence type="ECO:0000256" key="2">
    <source>
        <dbReference type="ARBA" id="ARBA00022491"/>
    </source>
</evidence>
<dbReference type="InterPro" id="IPR050313">
    <property type="entry name" value="Carb_Metab_HTH_regulators"/>
</dbReference>
<evidence type="ECO:0000256" key="5">
    <source>
        <dbReference type="ARBA" id="ARBA00023163"/>
    </source>
</evidence>
<dbReference type="SMART" id="SM01134">
    <property type="entry name" value="DeoRC"/>
    <property type="match status" value="1"/>
</dbReference>